<dbReference type="RefSeq" id="WP_184474752.1">
    <property type="nucleotide sequence ID" value="NZ_JACHOV010000004.1"/>
</dbReference>
<accession>A0A840HSE1</accession>
<organism evidence="1 2">
    <name type="scientific">Rhizorhapis suberifaciens</name>
    <name type="common">corky root of lettuce</name>
    <dbReference type="NCBI Taxonomy" id="13656"/>
    <lineage>
        <taxon>Bacteria</taxon>
        <taxon>Pseudomonadati</taxon>
        <taxon>Pseudomonadota</taxon>
        <taxon>Alphaproteobacteria</taxon>
        <taxon>Sphingomonadales</taxon>
        <taxon>Sphingomonadaceae</taxon>
        <taxon>Rhizorhapis</taxon>
    </lineage>
</organism>
<reference evidence="1 2" key="1">
    <citation type="submission" date="2020-08" db="EMBL/GenBank/DDBJ databases">
        <title>Genomic Encyclopedia of Type Strains, Phase IV (KMG-IV): sequencing the most valuable type-strain genomes for metagenomic binning, comparative biology and taxonomic classification.</title>
        <authorList>
            <person name="Goeker M."/>
        </authorList>
    </citation>
    <scope>NUCLEOTIDE SEQUENCE [LARGE SCALE GENOMIC DNA]</scope>
    <source>
        <strain evidence="1 2">DSM 7465</strain>
    </source>
</reference>
<proteinExistence type="predicted"/>
<evidence type="ECO:0000313" key="1">
    <source>
        <dbReference type="EMBL" id="MBB4640915.1"/>
    </source>
</evidence>
<sequence>MMMSPVKTDPHAKLVRLLLKMAGEGSEIEASSSRRWSSATFNGARHRLCIKLSGPDARHKAAELALRLADAEFRLSGHVVADACVEKEKSEEGMARLDVAVLTVEDW</sequence>
<dbReference type="AlphaFoldDB" id="A0A840HSE1"/>
<comment type="caution">
    <text evidence="1">The sequence shown here is derived from an EMBL/GenBank/DDBJ whole genome shotgun (WGS) entry which is preliminary data.</text>
</comment>
<dbReference type="EMBL" id="JACHOV010000004">
    <property type="protein sequence ID" value="MBB4640915.1"/>
    <property type="molecule type" value="Genomic_DNA"/>
</dbReference>
<evidence type="ECO:0000313" key="2">
    <source>
        <dbReference type="Proteomes" id="UP000575068"/>
    </source>
</evidence>
<keyword evidence="2" id="KW-1185">Reference proteome</keyword>
<gene>
    <name evidence="1" type="ORF">HNQ99_001219</name>
</gene>
<dbReference type="Proteomes" id="UP000575068">
    <property type="component" value="Unassembled WGS sequence"/>
</dbReference>
<protein>
    <submittedName>
        <fullName evidence="1">Uncharacterized protein</fullName>
    </submittedName>
</protein>
<name>A0A840HSE1_9SPHN</name>